<proteinExistence type="predicted"/>
<dbReference type="Proteomes" id="UP000003835">
    <property type="component" value="Unassembled WGS sequence"/>
</dbReference>
<dbReference type="AlphaFoldDB" id="B4VRA0"/>
<name>B4VRA0_9CYAN</name>
<dbReference type="STRING" id="118168.MC7420_1366"/>
<reference evidence="1 2" key="1">
    <citation type="submission" date="2008-07" db="EMBL/GenBank/DDBJ databases">
        <authorList>
            <person name="Tandeau de Marsac N."/>
            <person name="Ferriera S."/>
            <person name="Johnson J."/>
            <person name="Kravitz S."/>
            <person name="Beeson K."/>
            <person name="Sutton G."/>
            <person name="Rogers Y.-H."/>
            <person name="Friedman R."/>
            <person name="Frazier M."/>
            <person name="Venter J.C."/>
        </authorList>
    </citation>
    <scope>NUCLEOTIDE SEQUENCE [LARGE SCALE GENOMIC DNA]</scope>
    <source>
        <strain evidence="1 2">PCC 7420</strain>
    </source>
</reference>
<evidence type="ECO:0000313" key="2">
    <source>
        <dbReference type="Proteomes" id="UP000003835"/>
    </source>
</evidence>
<dbReference type="OrthoDB" id="460909at2"/>
<keyword evidence="2" id="KW-1185">Reference proteome</keyword>
<dbReference type="RefSeq" id="WP_006101157.1">
    <property type="nucleotide sequence ID" value="NZ_DS989849.1"/>
</dbReference>
<dbReference type="eggNOG" id="ENOG5033D7C">
    <property type="taxonomic scope" value="Bacteria"/>
</dbReference>
<accession>B4VRA0</accession>
<evidence type="ECO:0000313" key="1">
    <source>
        <dbReference type="EMBL" id="EDX75448.1"/>
    </source>
</evidence>
<gene>
    <name evidence="1" type="ORF">MC7420_1366</name>
</gene>
<organism evidence="1 2">
    <name type="scientific">Coleofasciculus chthonoplastes PCC 7420</name>
    <dbReference type="NCBI Taxonomy" id="118168"/>
    <lineage>
        <taxon>Bacteria</taxon>
        <taxon>Bacillati</taxon>
        <taxon>Cyanobacteriota</taxon>
        <taxon>Cyanophyceae</taxon>
        <taxon>Coleofasciculales</taxon>
        <taxon>Coleofasciculaceae</taxon>
        <taxon>Coleofasciculus</taxon>
    </lineage>
</organism>
<sequence length="153" mass="17800">MDFQLRKDARKWFKDISHHYPILFDLYYLCLMAGFAAGRPNTEIKGDHVDDLIGYFPGEFQSRGRLLVGVLIQVHLSRLGIDLDERDDVYRQVAKLVDPNSPSYLSNEGVRLMNQYAHGGFDVLCEHFSDRPRSIETFLRKYSRCISDLNNRN</sequence>
<dbReference type="HOGENOM" id="CLU_132673_0_0_3"/>
<dbReference type="EMBL" id="DS989849">
    <property type="protein sequence ID" value="EDX75448.1"/>
    <property type="molecule type" value="Genomic_DNA"/>
</dbReference>
<protein>
    <submittedName>
        <fullName evidence="1">Uncharacterized protein</fullName>
    </submittedName>
</protein>